<name>A0A4R6NBR4_9BURK</name>
<evidence type="ECO:0000256" key="1">
    <source>
        <dbReference type="SAM" id="MobiDB-lite"/>
    </source>
</evidence>
<sequence length="93" mass="10053">MEAALQPAGQVLPLRARRGVGIPGGRHQAKPSSAEVLENFKRATALFFRRRLSEPRPPAPEGQGGNAGPWVSSCTMQAWEAALGKKPLTPPWR</sequence>
<evidence type="ECO:0000313" key="3">
    <source>
        <dbReference type="Proteomes" id="UP000295357"/>
    </source>
</evidence>
<dbReference type="EMBL" id="SNXE01000001">
    <property type="protein sequence ID" value="TDP13413.1"/>
    <property type="molecule type" value="Genomic_DNA"/>
</dbReference>
<protein>
    <submittedName>
        <fullName evidence="2">Uncharacterized protein</fullName>
    </submittedName>
</protein>
<organism evidence="2 3">
    <name type="scientific">Roseateles asaccharophilus</name>
    <dbReference type="NCBI Taxonomy" id="582607"/>
    <lineage>
        <taxon>Bacteria</taxon>
        <taxon>Pseudomonadati</taxon>
        <taxon>Pseudomonadota</taxon>
        <taxon>Betaproteobacteria</taxon>
        <taxon>Burkholderiales</taxon>
        <taxon>Sphaerotilaceae</taxon>
        <taxon>Roseateles</taxon>
    </lineage>
</organism>
<gene>
    <name evidence="2" type="ORF">DFR39_101889</name>
</gene>
<dbReference type="RefSeq" id="WP_133602300.1">
    <property type="nucleotide sequence ID" value="NZ_JAUFPJ010000001.1"/>
</dbReference>
<accession>A0A4R6NBR4</accession>
<feature type="region of interest" description="Disordered" evidence="1">
    <location>
        <begin position="52"/>
        <end position="71"/>
    </location>
</feature>
<keyword evidence="3" id="KW-1185">Reference proteome</keyword>
<proteinExistence type="predicted"/>
<dbReference type="Proteomes" id="UP000295357">
    <property type="component" value="Unassembled WGS sequence"/>
</dbReference>
<evidence type="ECO:0000313" key="2">
    <source>
        <dbReference type="EMBL" id="TDP13413.1"/>
    </source>
</evidence>
<comment type="caution">
    <text evidence="2">The sequence shown here is derived from an EMBL/GenBank/DDBJ whole genome shotgun (WGS) entry which is preliminary data.</text>
</comment>
<dbReference type="AlphaFoldDB" id="A0A4R6NBR4"/>
<reference evidence="2 3" key="1">
    <citation type="submission" date="2019-03" db="EMBL/GenBank/DDBJ databases">
        <title>Genomic Encyclopedia of Type Strains, Phase IV (KMG-IV): sequencing the most valuable type-strain genomes for metagenomic binning, comparative biology and taxonomic classification.</title>
        <authorList>
            <person name="Goeker M."/>
        </authorList>
    </citation>
    <scope>NUCLEOTIDE SEQUENCE [LARGE SCALE GENOMIC DNA]</scope>
    <source>
        <strain evidence="2 3">DSM 25082</strain>
    </source>
</reference>